<reference evidence="3" key="1">
    <citation type="journal article" date="2022" name="Arch. Microbiol.">
        <title>Thiomicrorhabdus immobilis sp. nov., a mesophilic sulfur-oxidizing bacterium isolated from sediment of a brackish lake in northern Japan.</title>
        <authorList>
            <person name="Kojima H."/>
            <person name="Mochizuki J."/>
            <person name="Kanda M."/>
            <person name="Watanabe T."/>
            <person name="Fukui M."/>
        </authorList>
    </citation>
    <scope>NUCLEOTIDE SEQUENCE</scope>
    <source>
        <strain evidence="3">Am19</strain>
    </source>
</reference>
<feature type="signal peptide" evidence="2">
    <location>
        <begin position="1"/>
        <end position="26"/>
    </location>
</feature>
<evidence type="ECO:0000313" key="3">
    <source>
        <dbReference type="EMBL" id="BCN92657.1"/>
    </source>
</evidence>
<dbReference type="RefSeq" id="WP_237262689.1">
    <property type="nucleotide sequence ID" value="NZ_AP024202.1"/>
</dbReference>
<sequence>MQPRSAVVKWSFFAGLALILSGCALTSELKENESTTADIEKQTVVETPAEKDSAAIKYTKLDSPTMFEILAAEMMVQKGQMAPAFEILYPLAQKTQDKALAERVFQISMATYDIDNIEKATELWRTVSPESAVAWRASFLLSLRNNQIPLALEQWETFHSLSKTDLYEDLTTSVGKVVASVPKDAGLEFFRKLSEKYDQAWSSYYALAMAAAVYQEPQIGISAVEKARSLLPRSERKTSESQIYHLMSKLYLLGEEPLKGIEALESYVDENPQDLLLQERFARLQVQAKQYEAAEQRYQSIIKAEPKAYTSRLSLALIQLERKAFDEAEQNLLKVIEEPSYIAVGNYYLGILYQDSNRFKLAETAFKKVVSPSYYVDAQLHLSEIYFAQGNASKAYATLDAMPVTDKLDRIKVLRAKAIFYGAEAKYFSAIDLYDQALKIEPNNIDVLKAQSMLFFKVEKFTEYEANLLKVLKQDDNDVDVLNALGYFYVEQHVKLEQAYTLLTKALSLSPDSYYILDSLGWYYYQLKQYDQALDYLNKAFKVEEDEEVLIHLVTAYWHNNQINRAKSLWQKYHQKFSQNERVQNLINELELKGSQ</sequence>
<dbReference type="Pfam" id="PF13432">
    <property type="entry name" value="TPR_16"/>
    <property type="match status" value="1"/>
</dbReference>
<proteinExistence type="predicted"/>
<dbReference type="SMART" id="SM00028">
    <property type="entry name" value="TPR"/>
    <property type="match status" value="7"/>
</dbReference>
<dbReference type="SUPFAM" id="SSF48452">
    <property type="entry name" value="TPR-like"/>
    <property type="match status" value="2"/>
</dbReference>
<feature type="repeat" description="TPR" evidence="1">
    <location>
        <begin position="514"/>
        <end position="547"/>
    </location>
</feature>
<evidence type="ECO:0000256" key="2">
    <source>
        <dbReference type="SAM" id="SignalP"/>
    </source>
</evidence>
<evidence type="ECO:0000256" key="1">
    <source>
        <dbReference type="PROSITE-ProRule" id="PRU00339"/>
    </source>
</evidence>
<dbReference type="EMBL" id="AP024202">
    <property type="protein sequence ID" value="BCN92657.1"/>
    <property type="molecule type" value="Genomic_DNA"/>
</dbReference>
<feature type="repeat" description="TPR" evidence="1">
    <location>
        <begin position="411"/>
        <end position="444"/>
    </location>
</feature>
<protein>
    <submittedName>
        <fullName evidence="3">TPR repeat-containing protein</fullName>
    </submittedName>
</protein>
<gene>
    <name evidence="3" type="ORF">THMIRHAM_04420</name>
</gene>
<dbReference type="InterPro" id="IPR019734">
    <property type="entry name" value="TPR_rpt"/>
</dbReference>
<dbReference type="Pfam" id="PF13181">
    <property type="entry name" value="TPR_8"/>
    <property type="match status" value="1"/>
</dbReference>
<dbReference type="PANTHER" id="PTHR12558">
    <property type="entry name" value="CELL DIVISION CYCLE 16,23,27"/>
    <property type="match status" value="1"/>
</dbReference>
<accession>A0ABN6CXL2</accession>
<dbReference type="InterPro" id="IPR011990">
    <property type="entry name" value="TPR-like_helical_dom_sf"/>
</dbReference>
<keyword evidence="2" id="KW-0732">Signal</keyword>
<dbReference type="Gene3D" id="1.25.40.10">
    <property type="entry name" value="Tetratricopeptide repeat domain"/>
    <property type="match status" value="2"/>
</dbReference>
<name>A0ABN6CXL2_9GAMM</name>
<evidence type="ECO:0000313" key="4">
    <source>
        <dbReference type="Proteomes" id="UP001054820"/>
    </source>
</evidence>
<dbReference type="PANTHER" id="PTHR12558:SF13">
    <property type="entry name" value="CELL DIVISION CYCLE PROTEIN 27 HOMOLOG"/>
    <property type="match status" value="1"/>
</dbReference>
<keyword evidence="4" id="KW-1185">Reference proteome</keyword>
<organism evidence="3 4">
    <name type="scientific">Thiomicrorhabdus immobilis</name>
    <dbReference type="NCBI Taxonomy" id="2791037"/>
    <lineage>
        <taxon>Bacteria</taxon>
        <taxon>Pseudomonadati</taxon>
        <taxon>Pseudomonadota</taxon>
        <taxon>Gammaproteobacteria</taxon>
        <taxon>Thiotrichales</taxon>
        <taxon>Piscirickettsiaceae</taxon>
        <taxon>Thiomicrorhabdus</taxon>
    </lineage>
</organism>
<dbReference type="Proteomes" id="UP001054820">
    <property type="component" value="Chromosome"/>
</dbReference>
<keyword evidence="1" id="KW-0802">TPR repeat</keyword>
<feature type="chain" id="PRO_5046492234" evidence="2">
    <location>
        <begin position="27"/>
        <end position="596"/>
    </location>
</feature>
<dbReference type="PROSITE" id="PS51257">
    <property type="entry name" value="PROKAR_LIPOPROTEIN"/>
    <property type="match status" value="1"/>
</dbReference>
<dbReference type="PROSITE" id="PS50005">
    <property type="entry name" value="TPR"/>
    <property type="match status" value="2"/>
</dbReference>